<dbReference type="SMART" id="SM00331">
    <property type="entry name" value="PP2C_SIG"/>
    <property type="match status" value="1"/>
</dbReference>
<dbReference type="Pfam" id="PF00481">
    <property type="entry name" value="PP2C"/>
    <property type="match status" value="1"/>
</dbReference>
<protein>
    <recommendedName>
        <fullName evidence="6">PPM-type phosphatase domain-containing protein</fullName>
    </recommendedName>
</protein>
<evidence type="ECO:0000256" key="1">
    <source>
        <dbReference type="ARBA" id="ARBA00004170"/>
    </source>
</evidence>
<evidence type="ECO:0000259" key="6">
    <source>
        <dbReference type="PROSITE" id="PS51746"/>
    </source>
</evidence>
<evidence type="ECO:0000256" key="4">
    <source>
        <dbReference type="ARBA" id="ARBA00022912"/>
    </source>
</evidence>
<dbReference type="EMBL" id="HBGS01064021">
    <property type="protein sequence ID" value="CAD9498650.1"/>
    <property type="molecule type" value="Transcribed_RNA"/>
</dbReference>
<dbReference type="PANTHER" id="PTHR47992">
    <property type="entry name" value="PROTEIN PHOSPHATASE"/>
    <property type="match status" value="1"/>
</dbReference>
<evidence type="ECO:0000256" key="2">
    <source>
        <dbReference type="ARBA" id="ARBA00022723"/>
    </source>
</evidence>
<dbReference type="GO" id="GO:0016020">
    <property type="term" value="C:membrane"/>
    <property type="evidence" value="ECO:0007669"/>
    <property type="project" value="UniProtKB-SubCell"/>
</dbReference>
<dbReference type="Gene3D" id="3.60.40.10">
    <property type="entry name" value="PPM-type phosphatase domain"/>
    <property type="match status" value="1"/>
</dbReference>
<evidence type="ECO:0000256" key="3">
    <source>
        <dbReference type="ARBA" id="ARBA00022801"/>
    </source>
</evidence>
<sequence length="305" mass="34195">MQGWRTEMEDAHTIKPSISVLPDHSFFAVFDGHGGDFSAHFAAQHLYHCFLRRFEFKIYIDSSPPRDPEQIARALENAFLDVDEQLRNENKKQTNKRSGCTAIVAVISPTHIIVANAGDSRGAFRCEGHTKGLSEDHKPYEVTERERIEKAGGCVSAKRVDGELAVSRALGDFQYKDALKISDPRNFKVSPFPDVLIQKRKHDKDEIMILACDGIWDVMTNQNATTHIAKYADEGEQNPRLMAEELMCECLELKSRDNMSAIIVLFPAAMGLVGDGDGVMGRRQIRAEKAQAESLRKDSESKRDA</sequence>
<organism evidence="7">
    <name type="scientific">Octactis speculum</name>
    <dbReference type="NCBI Taxonomy" id="3111310"/>
    <lineage>
        <taxon>Eukaryota</taxon>
        <taxon>Sar</taxon>
        <taxon>Stramenopiles</taxon>
        <taxon>Ochrophyta</taxon>
        <taxon>Dictyochophyceae</taxon>
        <taxon>Dictyochales</taxon>
        <taxon>Dictyochaceae</taxon>
        <taxon>Octactis</taxon>
    </lineage>
</organism>
<dbReference type="SMART" id="SM00332">
    <property type="entry name" value="PP2Cc"/>
    <property type="match status" value="1"/>
</dbReference>
<keyword evidence="2" id="KW-0479">Metal-binding</keyword>
<dbReference type="SUPFAM" id="SSF81606">
    <property type="entry name" value="PP2C-like"/>
    <property type="match status" value="1"/>
</dbReference>
<feature type="domain" description="PPM-type phosphatase" evidence="6">
    <location>
        <begin position="1"/>
        <end position="266"/>
    </location>
</feature>
<dbReference type="InterPro" id="IPR036457">
    <property type="entry name" value="PPM-type-like_dom_sf"/>
</dbReference>
<dbReference type="InterPro" id="IPR001932">
    <property type="entry name" value="PPM-type_phosphatase-like_dom"/>
</dbReference>
<keyword evidence="4 5" id="KW-0904">Protein phosphatase</keyword>
<dbReference type="GO" id="GO:0004722">
    <property type="term" value="F:protein serine/threonine phosphatase activity"/>
    <property type="evidence" value="ECO:0007669"/>
    <property type="project" value="InterPro"/>
</dbReference>
<evidence type="ECO:0000256" key="5">
    <source>
        <dbReference type="RuleBase" id="RU003465"/>
    </source>
</evidence>
<evidence type="ECO:0000313" key="7">
    <source>
        <dbReference type="EMBL" id="CAD9498650.1"/>
    </source>
</evidence>
<name>A0A7S2HRS3_9STRA</name>
<dbReference type="PROSITE" id="PS51746">
    <property type="entry name" value="PPM_2"/>
    <property type="match status" value="1"/>
</dbReference>
<dbReference type="AlphaFoldDB" id="A0A7S2HRS3"/>
<reference evidence="7" key="1">
    <citation type="submission" date="2021-01" db="EMBL/GenBank/DDBJ databases">
        <authorList>
            <person name="Corre E."/>
            <person name="Pelletier E."/>
            <person name="Niang G."/>
            <person name="Scheremetjew M."/>
            <person name="Finn R."/>
            <person name="Kale V."/>
            <person name="Holt S."/>
            <person name="Cochrane G."/>
            <person name="Meng A."/>
            <person name="Brown T."/>
            <person name="Cohen L."/>
        </authorList>
    </citation>
    <scope>NUCLEOTIDE SEQUENCE</scope>
    <source>
        <strain evidence="7">CCMP1381</strain>
    </source>
</reference>
<dbReference type="GO" id="GO:0046872">
    <property type="term" value="F:metal ion binding"/>
    <property type="evidence" value="ECO:0007669"/>
    <property type="project" value="UniProtKB-KW"/>
</dbReference>
<accession>A0A7S2HRS3</accession>
<dbReference type="PROSITE" id="PS01032">
    <property type="entry name" value="PPM_1"/>
    <property type="match status" value="1"/>
</dbReference>
<gene>
    <name evidence="7" type="ORF">DSPE1174_LOCUS33385</name>
</gene>
<proteinExistence type="inferred from homology"/>
<dbReference type="InterPro" id="IPR015655">
    <property type="entry name" value="PP2C"/>
</dbReference>
<dbReference type="CDD" id="cd00143">
    <property type="entry name" value="PP2Cc"/>
    <property type="match status" value="1"/>
</dbReference>
<dbReference type="InterPro" id="IPR000222">
    <property type="entry name" value="PP2C_BS"/>
</dbReference>
<comment type="similarity">
    <text evidence="5">Belongs to the PP2C family.</text>
</comment>
<comment type="subcellular location">
    <subcellularLocation>
        <location evidence="1">Membrane</location>
        <topology evidence="1">Peripheral membrane protein</topology>
    </subcellularLocation>
</comment>
<keyword evidence="3 5" id="KW-0378">Hydrolase</keyword>